<evidence type="ECO:0000313" key="1">
    <source>
        <dbReference type="EMBL" id="OCT48557.1"/>
    </source>
</evidence>
<keyword evidence="2" id="KW-1185">Reference proteome</keyword>
<evidence type="ECO:0000313" key="2">
    <source>
        <dbReference type="Proteomes" id="UP000094526"/>
    </source>
</evidence>
<gene>
    <name evidence="1" type="ORF">CLCR_04351</name>
</gene>
<dbReference type="EMBL" id="LGRB01000012">
    <property type="protein sequence ID" value="OCT48557.1"/>
    <property type="molecule type" value="Genomic_DNA"/>
</dbReference>
<protein>
    <submittedName>
        <fullName evidence="1">Uncharacterized protein</fullName>
    </submittedName>
</protein>
<proteinExistence type="predicted"/>
<reference evidence="2" key="1">
    <citation type="submission" date="2015-07" db="EMBL/GenBank/DDBJ databases">
        <authorList>
            <person name="Teixeira M.M."/>
            <person name="Souza R.C."/>
            <person name="Almeida L.G."/>
            <person name="Vicente V.A."/>
            <person name="de Hoog S."/>
            <person name="Bocca A.L."/>
            <person name="de Almeida S.R."/>
            <person name="Vasconcelos A.T."/>
            <person name="Felipe M.S."/>
        </authorList>
    </citation>
    <scope>NUCLEOTIDE SEQUENCE [LARGE SCALE GENOMIC DNA]</scope>
    <source>
        <strain evidence="2">KSF</strain>
    </source>
</reference>
<accession>A0A1C1CJB5</accession>
<dbReference type="Proteomes" id="UP000094526">
    <property type="component" value="Unassembled WGS sequence"/>
</dbReference>
<organism evidence="1 2">
    <name type="scientific">Cladophialophora carrionii</name>
    <dbReference type="NCBI Taxonomy" id="86049"/>
    <lineage>
        <taxon>Eukaryota</taxon>
        <taxon>Fungi</taxon>
        <taxon>Dikarya</taxon>
        <taxon>Ascomycota</taxon>
        <taxon>Pezizomycotina</taxon>
        <taxon>Eurotiomycetes</taxon>
        <taxon>Chaetothyriomycetidae</taxon>
        <taxon>Chaetothyriales</taxon>
        <taxon>Herpotrichiellaceae</taxon>
        <taxon>Cladophialophora</taxon>
    </lineage>
</organism>
<dbReference type="AlphaFoldDB" id="A0A1C1CJB5"/>
<name>A0A1C1CJB5_9EURO</name>
<comment type="caution">
    <text evidence="1">The sequence shown here is derived from an EMBL/GenBank/DDBJ whole genome shotgun (WGS) entry which is preliminary data.</text>
</comment>
<sequence length="186" mass="20725">MNMKVVKCKLIDAGYYVCDDVTVIMSAGGSTDKDFKKMCSGRRTGQTTWHYCENNTTHDNPGMMTNDPMMRAQYGLDLVFSVHALFVEEGYEVHRPQNAPERAMVLLLVLVLVLDRAEDGDIEVYIASNSQQQGKNNGDLNEHYRCDGGGGDDGDKLRGCAECILFSLRLQHVCISPLPGWLVFPN</sequence>
<dbReference type="VEuPathDB" id="FungiDB:CLCR_04351"/>